<dbReference type="GO" id="GO:0006260">
    <property type="term" value="P:DNA replication"/>
    <property type="evidence" value="ECO:0007669"/>
    <property type="project" value="UniProtKB-KW"/>
</dbReference>
<dbReference type="EMBL" id="UGRY01000002">
    <property type="protein sequence ID" value="SUA73194.1"/>
    <property type="molecule type" value="Genomic_DNA"/>
</dbReference>
<dbReference type="CDD" id="cd00840">
    <property type="entry name" value="MPP_Mre11_N"/>
    <property type="match status" value="1"/>
</dbReference>
<keyword evidence="7" id="KW-0255">Endonuclease</keyword>
<comment type="function">
    <text evidence="7">SbcCD cleaves DNA hairpin structures. These structures can inhibit DNA replication and are intermediates in certain DNA recombination reactions. The complex acts as a 3'-&gt;5' double strand exonuclease that can open hairpins. It also has a 5' single-strand endonuclease activity.</text>
</comment>
<dbReference type="InterPro" id="IPR029052">
    <property type="entry name" value="Metallo-depent_PP-like"/>
</dbReference>
<accession>A0A378Y7Y6</accession>
<dbReference type="InterPro" id="IPR004593">
    <property type="entry name" value="SbcD"/>
</dbReference>
<keyword evidence="12" id="KW-1185">Reference proteome</keyword>
<evidence type="ECO:0000256" key="6">
    <source>
        <dbReference type="ARBA" id="ARBA00022839"/>
    </source>
</evidence>
<reference evidence="11 12" key="1">
    <citation type="submission" date="2018-06" db="EMBL/GenBank/DDBJ databases">
        <authorList>
            <consortium name="Pathogen Informatics"/>
            <person name="Doyle S."/>
        </authorList>
    </citation>
    <scope>NUCLEOTIDE SEQUENCE [LARGE SCALE GENOMIC DNA]</scope>
    <source>
        <strain evidence="11 12">NCTC1934</strain>
    </source>
</reference>
<dbReference type="Pfam" id="PF00149">
    <property type="entry name" value="Metallophos"/>
    <property type="match status" value="1"/>
</dbReference>
<name>A0A378Y7Y6_9NOCA</name>
<evidence type="ECO:0000256" key="4">
    <source>
        <dbReference type="ARBA" id="ARBA00022722"/>
    </source>
</evidence>
<evidence type="ECO:0000256" key="3">
    <source>
        <dbReference type="ARBA" id="ARBA00013365"/>
    </source>
</evidence>
<comment type="subunit">
    <text evidence="2 7">Heterodimer of SbcC and SbcD.</text>
</comment>
<dbReference type="RefSeq" id="WP_039817010.1">
    <property type="nucleotide sequence ID" value="NZ_UGRY01000002.1"/>
</dbReference>
<dbReference type="PANTHER" id="PTHR30337:SF0">
    <property type="entry name" value="NUCLEASE SBCCD SUBUNIT D"/>
    <property type="match status" value="1"/>
</dbReference>
<dbReference type="GO" id="GO:0004519">
    <property type="term" value="F:endonuclease activity"/>
    <property type="evidence" value="ECO:0007669"/>
    <property type="project" value="UniProtKB-KW"/>
</dbReference>
<evidence type="ECO:0000256" key="8">
    <source>
        <dbReference type="SAM" id="MobiDB-lite"/>
    </source>
</evidence>
<dbReference type="OrthoDB" id="9773856at2"/>
<dbReference type="SUPFAM" id="SSF56300">
    <property type="entry name" value="Metallo-dependent phosphatases"/>
    <property type="match status" value="1"/>
</dbReference>
<protein>
    <recommendedName>
        <fullName evidence="3 7">Nuclease SbcCD subunit D</fullName>
    </recommendedName>
</protein>
<dbReference type="InterPro" id="IPR041796">
    <property type="entry name" value="Mre11_N"/>
</dbReference>
<sequence>MRILHTSDWHIGRTFHGVDLLADQACSLDAMAELVAAEGVDVVVVPGDVYDRSIPSADAIAVCNRGFEAMRAAGATIVATSGNHDSPTRLGALGSFAAAGGLHLRTTIAEVARPVVLPDAHGDVAFYGIPYLEPDITRAELGVPQARSHAEILDAAMRRIRDDLAGRAGTRSVVLAHAFVVGGEATGSERSIAVGGVETVPLRAFDGIDYVALGHLHSPQMLSDSVRYSGSPLPYSFGERSHRKAVWIVDLNADGLGEVRRVDLPVVRGLSQLAGTLDELLTEPEFAAAENDYVAATLTDHARPVDALRKLRTRFPHAVHVEWVRPEGNPELRYRERVQGRRDIEIAHSFLSDVRGEPSGSELQWVERALAAAVREPERESTAAEGLFAEPGTTELTA</sequence>
<feature type="domain" description="Nuclease SbcCD subunit D C-terminal" evidence="10">
    <location>
        <begin position="268"/>
        <end position="352"/>
    </location>
</feature>
<organism evidence="11 12">
    <name type="scientific">Nocardia otitidiscaviarum</name>
    <dbReference type="NCBI Taxonomy" id="1823"/>
    <lineage>
        <taxon>Bacteria</taxon>
        <taxon>Bacillati</taxon>
        <taxon>Actinomycetota</taxon>
        <taxon>Actinomycetes</taxon>
        <taxon>Mycobacteriales</taxon>
        <taxon>Nocardiaceae</taxon>
        <taxon>Nocardia</taxon>
    </lineage>
</organism>
<dbReference type="GO" id="GO:0006310">
    <property type="term" value="P:DNA recombination"/>
    <property type="evidence" value="ECO:0007669"/>
    <property type="project" value="UniProtKB-KW"/>
</dbReference>
<evidence type="ECO:0000313" key="11">
    <source>
        <dbReference type="EMBL" id="SUA73194.1"/>
    </source>
</evidence>
<evidence type="ECO:0000256" key="1">
    <source>
        <dbReference type="ARBA" id="ARBA00010555"/>
    </source>
</evidence>
<evidence type="ECO:0000259" key="10">
    <source>
        <dbReference type="Pfam" id="PF12320"/>
    </source>
</evidence>
<dbReference type="STRING" id="1406858.GCA_000710895_01347"/>
<keyword evidence="4 7" id="KW-0540">Nuclease</keyword>
<dbReference type="NCBIfam" id="TIGR00619">
    <property type="entry name" value="sbcd"/>
    <property type="match status" value="1"/>
</dbReference>
<keyword evidence="7" id="KW-0235">DNA replication</keyword>
<dbReference type="PANTHER" id="PTHR30337">
    <property type="entry name" value="COMPONENT OF ATP-DEPENDENT DSDNA EXONUCLEASE"/>
    <property type="match status" value="1"/>
</dbReference>
<evidence type="ECO:0000256" key="5">
    <source>
        <dbReference type="ARBA" id="ARBA00022801"/>
    </source>
</evidence>
<keyword evidence="7" id="KW-0233">DNA recombination</keyword>
<dbReference type="AlphaFoldDB" id="A0A378Y7Y6"/>
<dbReference type="InterPro" id="IPR026843">
    <property type="entry name" value="SbcD_C"/>
</dbReference>
<evidence type="ECO:0000259" key="9">
    <source>
        <dbReference type="Pfam" id="PF00149"/>
    </source>
</evidence>
<gene>
    <name evidence="7 11" type="primary">sbcD</name>
    <name evidence="11" type="ORF">NCTC1934_00630</name>
</gene>
<dbReference type="Pfam" id="PF12320">
    <property type="entry name" value="SbcD_C"/>
    <property type="match status" value="1"/>
</dbReference>
<feature type="domain" description="Calcineurin-like phosphoesterase" evidence="9">
    <location>
        <begin position="1"/>
        <end position="219"/>
    </location>
</feature>
<proteinExistence type="inferred from homology"/>
<dbReference type="InterPro" id="IPR004843">
    <property type="entry name" value="Calcineurin-like_PHP"/>
</dbReference>
<keyword evidence="5 7" id="KW-0378">Hydrolase</keyword>
<dbReference type="GO" id="GO:0008408">
    <property type="term" value="F:3'-5' exonuclease activity"/>
    <property type="evidence" value="ECO:0007669"/>
    <property type="project" value="InterPro"/>
</dbReference>
<evidence type="ECO:0000256" key="7">
    <source>
        <dbReference type="RuleBase" id="RU363069"/>
    </source>
</evidence>
<evidence type="ECO:0000313" key="12">
    <source>
        <dbReference type="Proteomes" id="UP000255467"/>
    </source>
</evidence>
<dbReference type="Gene3D" id="3.60.21.10">
    <property type="match status" value="1"/>
</dbReference>
<feature type="region of interest" description="Disordered" evidence="8">
    <location>
        <begin position="377"/>
        <end position="398"/>
    </location>
</feature>
<dbReference type="Proteomes" id="UP000255467">
    <property type="component" value="Unassembled WGS sequence"/>
</dbReference>
<evidence type="ECO:0000256" key="2">
    <source>
        <dbReference type="ARBA" id="ARBA00011322"/>
    </source>
</evidence>
<keyword evidence="6 7" id="KW-0269">Exonuclease</keyword>
<comment type="similarity">
    <text evidence="1 7">Belongs to the SbcD family.</text>
</comment>
<dbReference type="InterPro" id="IPR050535">
    <property type="entry name" value="DNA_Repair-Maintenance_Comp"/>
</dbReference>